<reference evidence="3 4" key="1">
    <citation type="journal article" date="2017" name="Int. J. Parasitol.">
        <title>The genome of the protozoan parasite Cystoisospora suis and a reverse vaccinology approach to identify vaccine candidates.</title>
        <authorList>
            <person name="Palmieri N."/>
            <person name="Shrestha A."/>
            <person name="Ruttkowski B."/>
            <person name="Beck T."/>
            <person name="Vogl C."/>
            <person name="Tomley F."/>
            <person name="Blake D.P."/>
            <person name="Joachim A."/>
        </authorList>
    </citation>
    <scope>NUCLEOTIDE SEQUENCE [LARGE SCALE GENOMIC DNA]</scope>
    <source>
        <strain evidence="3 4">Wien I</strain>
    </source>
</reference>
<dbReference type="AlphaFoldDB" id="A0A2C6LAF2"/>
<dbReference type="GO" id="GO:0003779">
    <property type="term" value="F:actin binding"/>
    <property type="evidence" value="ECO:0007669"/>
    <property type="project" value="UniProtKB-KW"/>
</dbReference>
<evidence type="ECO:0000313" key="3">
    <source>
        <dbReference type="EMBL" id="PHJ23976.1"/>
    </source>
</evidence>
<keyword evidence="4" id="KW-1185">Reference proteome</keyword>
<dbReference type="VEuPathDB" id="ToxoDB:CSUI_002171"/>
<gene>
    <name evidence="3" type="ORF">CSUI_002171</name>
</gene>
<dbReference type="InterPro" id="IPR037282">
    <property type="entry name" value="CapZ_alpha/beta"/>
</dbReference>
<feature type="region of interest" description="Disordered" evidence="2">
    <location>
        <begin position="1"/>
        <end position="20"/>
    </location>
</feature>
<dbReference type="InterPro" id="IPR042276">
    <property type="entry name" value="CapZ_alpha/beta_2"/>
</dbReference>
<accession>A0A2C6LAF2</accession>
<keyword evidence="1" id="KW-0009">Actin-binding</keyword>
<proteinExistence type="predicted"/>
<dbReference type="SUPFAM" id="SSF90096">
    <property type="entry name" value="Subunits of heterodimeric actin filament capping protein Capz"/>
    <property type="match status" value="1"/>
</dbReference>
<sequence>MLTRTSELSQKVVDLRSSPDTPPHIGVIGPMIEQMEEGMRTSIERMYLAKAYAIVDGMLRSDRNTTGVETAAVFYELNSSLSVLVGAGVPAAAAGRPAVGRAAILTSGAQDLPSRIRSMVKEKEGSLREKLQKNDSV</sequence>
<dbReference type="RefSeq" id="XP_067925650.1">
    <property type="nucleotide sequence ID" value="XM_068062373.1"/>
</dbReference>
<organism evidence="3 4">
    <name type="scientific">Cystoisospora suis</name>
    <dbReference type="NCBI Taxonomy" id="483139"/>
    <lineage>
        <taxon>Eukaryota</taxon>
        <taxon>Sar</taxon>
        <taxon>Alveolata</taxon>
        <taxon>Apicomplexa</taxon>
        <taxon>Conoidasida</taxon>
        <taxon>Coccidia</taxon>
        <taxon>Eucoccidiorida</taxon>
        <taxon>Eimeriorina</taxon>
        <taxon>Sarcocystidae</taxon>
        <taxon>Cystoisospora</taxon>
    </lineage>
</organism>
<dbReference type="Gene3D" id="3.90.1150.210">
    <property type="entry name" value="F-actin capping protein, beta subunit"/>
    <property type="match status" value="1"/>
</dbReference>
<name>A0A2C6LAF2_9APIC</name>
<evidence type="ECO:0000313" key="4">
    <source>
        <dbReference type="Proteomes" id="UP000221165"/>
    </source>
</evidence>
<dbReference type="GeneID" id="94425584"/>
<evidence type="ECO:0000256" key="2">
    <source>
        <dbReference type="SAM" id="MobiDB-lite"/>
    </source>
</evidence>
<comment type="caution">
    <text evidence="3">The sequence shown here is derived from an EMBL/GenBank/DDBJ whole genome shotgun (WGS) entry which is preliminary data.</text>
</comment>
<dbReference type="EMBL" id="MIGC01000909">
    <property type="protein sequence ID" value="PHJ23976.1"/>
    <property type="molecule type" value="Genomic_DNA"/>
</dbReference>
<protein>
    <submittedName>
        <fullName evidence="3">F-actin-capping protein subunit</fullName>
    </submittedName>
</protein>
<evidence type="ECO:0000256" key="1">
    <source>
        <dbReference type="ARBA" id="ARBA00023203"/>
    </source>
</evidence>
<dbReference type="Proteomes" id="UP000221165">
    <property type="component" value="Unassembled WGS sequence"/>
</dbReference>